<organism evidence="1 2">
    <name type="scientific">Fluctibacter halophilus</name>
    <dbReference type="NCBI Taxonomy" id="226011"/>
    <lineage>
        <taxon>Bacteria</taxon>
        <taxon>Pseudomonadati</taxon>
        <taxon>Pseudomonadota</taxon>
        <taxon>Gammaproteobacteria</taxon>
        <taxon>Alteromonadales</taxon>
        <taxon>Alteromonadaceae</taxon>
        <taxon>Fluctibacter</taxon>
    </lineage>
</organism>
<accession>A0ABS8GBU4</accession>
<dbReference type="Proteomes" id="UP001520878">
    <property type="component" value="Unassembled WGS sequence"/>
</dbReference>
<proteinExistence type="predicted"/>
<evidence type="ECO:0000313" key="2">
    <source>
        <dbReference type="Proteomes" id="UP001520878"/>
    </source>
</evidence>
<keyword evidence="2" id="KW-1185">Reference proteome</keyword>
<comment type="caution">
    <text evidence="1">The sequence shown here is derived from an EMBL/GenBank/DDBJ whole genome shotgun (WGS) entry which is preliminary data.</text>
</comment>
<sequence length="111" mass="12859">MTAQRLPLYKKLTVTFRVEPGCLGPDGKDHIEAFCRYAKNAVAPLHNEFVRWVITPRYDKSLPETEYKTNGKRLSAEQAAQYLGIFEQSLSEFEEHLEEQLSELIDDFHGR</sequence>
<dbReference type="RefSeq" id="WP_229162574.1">
    <property type="nucleotide sequence ID" value="NZ_JAJEWP010000007.1"/>
</dbReference>
<gene>
    <name evidence="1" type="ORF">LJ739_17505</name>
</gene>
<evidence type="ECO:0000313" key="1">
    <source>
        <dbReference type="EMBL" id="MCC2618055.1"/>
    </source>
</evidence>
<evidence type="ECO:0008006" key="3">
    <source>
        <dbReference type="Google" id="ProtNLM"/>
    </source>
</evidence>
<dbReference type="EMBL" id="JAJEWP010000007">
    <property type="protein sequence ID" value="MCC2618055.1"/>
    <property type="molecule type" value="Genomic_DNA"/>
</dbReference>
<name>A0ABS8GBU4_9ALTE</name>
<reference evidence="1 2" key="1">
    <citation type="submission" date="2021-10" db="EMBL/GenBank/DDBJ databases">
        <title>Draft genome of Aestuariibacter halophilus JC2043.</title>
        <authorList>
            <person name="Emsley S.A."/>
            <person name="Pfannmuller K.M."/>
            <person name="Ushijima B."/>
            <person name="Saw J.H."/>
            <person name="Videau P."/>
        </authorList>
    </citation>
    <scope>NUCLEOTIDE SEQUENCE [LARGE SCALE GENOMIC DNA]</scope>
    <source>
        <strain evidence="1 2">JC2043</strain>
    </source>
</reference>
<protein>
    <recommendedName>
        <fullName evidence="3">Orphan protein</fullName>
    </recommendedName>
</protein>